<dbReference type="AlphaFoldDB" id="A0ABD3PT09"/>
<organism evidence="1 2">
    <name type="scientific">Cyclotella cryptica</name>
    <dbReference type="NCBI Taxonomy" id="29204"/>
    <lineage>
        <taxon>Eukaryota</taxon>
        <taxon>Sar</taxon>
        <taxon>Stramenopiles</taxon>
        <taxon>Ochrophyta</taxon>
        <taxon>Bacillariophyta</taxon>
        <taxon>Coscinodiscophyceae</taxon>
        <taxon>Thalassiosirophycidae</taxon>
        <taxon>Stephanodiscales</taxon>
        <taxon>Stephanodiscaceae</taxon>
        <taxon>Cyclotella</taxon>
    </lineage>
</organism>
<protein>
    <recommendedName>
        <fullName evidence="3">LAGLIDADG homing endonuclease</fullName>
    </recommendedName>
</protein>
<evidence type="ECO:0008006" key="3">
    <source>
        <dbReference type="Google" id="ProtNLM"/>
    </source>
</evidence>
<proteinExistence type="predicted"/>
<dbReference type="Proteomes" id="UP001516023">
    <property type="component" value="Unassembled WGS sequence"/>
</dbReference>
<comment type="caution">
    <text evidence="1">The sequence shown here is derived from an EMBL/GenBank/DDBJ whole genome shotgun (WGS) entry which is preliminary data.</text>
</comment>
<dbReference type="EMBL" id="JABMIG020000124">
    <property type="protein sequence ID" value="KAL3790709.1"/>
    <property type="molecule type" value="Genomic_DNA"/>
</dbReference>
<name>A0ABD3PT09_9STRA</name>
<evidence type="ECO:0000313" key="1">
    <source>
        <dbReference type="EMBL" id="KAL3790709.1"/>
    </source>
</evidence>
<evidence type="ECO:0000313" key="2">
    <source>
        <dbReference type="Proteomes" id="UP001516023"/>
    </source>
</evidence>
<reference evidence="1 2" key="1">
    <citation type="journal article" date="2020" name="G3 (Bethesda)">
        <title>Improved Reference Genome for Cyclotella cryptica CCMP332, a Model for Cell Wall Morphogenesis, Salinity Adaptation, and Lipid Production in Diatoms (Bacillariophyta).</title>
        <authorList>
            <person name="Roberts W.R."/>
            <person name="Downey K.M."/>
            <person name="Ruck E.C."/>
            <person name="Traller J.C."/>
            <person name="Alverson A.J."/>
        </authorList>
    </citation>
    <scope>NUCLEOTIDE SEQUENCE [LARGE SCALE GENOMIC DNA]</scope>
    <source>
        <strain evidence="1 2">CCMP332</strain>
    </source>
</reference>
<accession>A0ABD3PT09</accession>
<gene>
    <name evidence="1" type="ORF">HJC23_009809</name>
</gene>
<keyword evidence="2" id="KW-1185">Reference proteome</keyword>
<sequence>MSKTISLNQPHCYGLKNGFVERNGAPVFINLDCGVATSTDNWVTIQRSGAWIHKARADLARGFGLIISIKKLTQAFSDCFFHRFLDR</sequence>